<evidence type="ECO:0000313" key="3">
    <source>
        <dbReference type="EMBL" id="SHE48098.1"/>
    </source>
</evidence>
<comment type="caution">
    <text evidence="3">The sequence shown here is derived from an EMBL/GenBank/DDBJ whole genome shotgun (WGS) entry which is preliminary data.</text>
</comment>
<dbReference type="InterPro" id="IPR016979">
    <property type="entry name" value="DUF2129"/>
</dbReference>
<comment type="subcellular location">
    <subcellularLocation>
        <location evidence="2">Cytoplasm</location>
    </subcellularLocation>
</comment>
<proteinExistence type="inferred from homology"/>
<gene>
    <name evidence="3" type="ORF">SAMN02745208_00398</name>
</gene>
<dbReference type="Pfam" id="PF09902">
    <property type="entry name" value="DUF2129"/>
    <property type="match status" value="1"/>
</dbReference>
<dbReference type="HAMAP" id="MF_01126">
    <property type="entry name" value="UPF0298"/>
    <property type="match status" value="1"/>
</dbReference>
<dbReference type="Proteomes" id="UP000184029">
    <property type="component" value="Unassembled WGS sequence"/>
</dbReference>
<name>A0A8B4BTM2_HEYCO</name>
<dbReference type="NCBIfam" id="NF002777">
    <property type="entry name" value="PRK02886.1"/>
    <property type="match status" value="1"/>
</dbReference>
<protein>
    <recommendedName>
        <fullName evidence="2">UPF0298 protein SAMN02745208_00398</fullName>
    </recommendedName>
</protein>
<keyword evidence="1 2" id="KW-0963">Cytoplasm</keyword>
<sequence length="141" mass="16416">MHLVPAAAEPAAAAAVLHNNRDKAAICGLSLLFREKRYDTLIKKARRGNAMLSDRQGLIIWLYQMKHTKHLRRFGNVHYASKRMKYAVLYCDRKEIEQVKAKIESLPFVRKVDYSMKPFLKTEYENAKPDKAKEYDYKIGL</sequence>
<evidence type="ECO:0000256" key="2">
    <source>
        <dbReference type="HAMAP-Rule" id="MF_01126"/>
    </source>
</evidence>
<dbReference type="GO" id="GO:0005737">
    <property type="term" value="C:cytoplasm"/>
    <property type="evidence" value="ECO:0007669"/>
    <property type="project" value="UniProtKB-SubCell"/>
</dbReference>
<accession>A0A8B4BTM2</accession>
<organism evidence="3 4">
    <name type="scientific">Heyndrickxia coagulans DSM 1 = ATCC 7050</name>
    <dbReference type="NCBI Taxonomy" id="1121088"/>
    <lineage>
        <taxon>Bacteria</taxon>
        <taxon>Bacillati</taxon>
        <taxon>Bacillota</taxon>
        <taxon>Bacilli</taxon>
        <taxon>Bacillales</taxon>
        <taxon>Bacillaceae</taxon>
        <taxon>Heyndrickxia</taxon>
    </lineage>
</organism>
<reference evidence="3 4" key="1">
    <citation type="submission" date="2016-11" db="EMBL/GenBank/DDBJ databases">
        <authorList>
            <person name="Varghese N."/>
            <person name="Submissions S."/>
        </authorList>
    </citation>
    <scope>NUCLEOTIDE SEQUENCE [LARGE SCALE GENOMIC DNA]</scope>
    <source>
        <strain evidence="3 4">DSM 1</strain>
    </source>
</reference>
<dbReference type="EMBL" id="FQUB01000006">
    <property type="protein sequence ID" value="SHE48098.1"/>
    <property type="molecule type" value="Genomic_DNA"/>
</dbReference>
<evidence type="ECO:0000313" key="4">
    <source>
        <dbReference type="Proteomes" id="UP000184029"/>
    </source>
</evidence>
<comment type="similarity">
    <text evidence="2">Belongs to the UPF0298 family.</text>
</comment>
<dbReference type="AlphaFoldDB" id="A0A8B4BTM2"/>
<evidence type="ECO:0000256" key="1">
    <source>
        <dbReference type="ARBA" id="ARBA00022490"/>
    </source>
</evidence>